<proteinExistence type="predicted"/>
<protein>
    <submittedName>
        <fullName evidence="2">GLPGLI family protein</fullName>
    </submittedName>
</protein>
<feature type="signal peptide" evidence="1">
    <location>
        <begin position="1"/>
        <end position="19"/>
    </location>
</feature>
<keyword evidence="1" id="KW-0732">Signal</keyword>
<gene>
    <name evidence="2" type="ORF">QYS47_08430</name>
</gene>
<dbReference type="Proteomes" id="UP001232019">
    <property type="component" value="Chromosome"/>
</dbReference>
<dbReference type="Pfam" id="PF09697">
    <property type="entry name" value="Porph_ging"/>
    <property type="match status" value="1"/>
</dbReference>
<dbReference type="AlphaFoldDB" id="A0AA49GJJ3"/>
<dbReference type="KEGG" id="marp:QYS47_08430"/>
<feature type="chain" id="PRO_5041215617" evidence="1">
    <location>
        <begin position="20"/>
        <end position="273"/>
    </location>
</feature>
<dbReference type="EMBL" id="CP129968">
    <property type="protein sequence ID" value="WKK82143.2"/>
    <property type="molecule type" value="Genomic_DNA"/>
</dbReference>
<dbReference type="NCBIfam" id="TIGR01200">
    <property type="entry name" value="GLPGLI"/>
    <property type="match status" value="1"/>
</dbReference>
<dbReference type="RefSeq" id="WP_322347833.1">
    <property type="nucleotide sequence ID" value="NZ_CP129968.2"/>
</dbReference>
<reference evidence="2" key="1">
    <citation type="submission" date="2023-08" db="EMBL/GenBank/DDBJ databases">
        <title>Comparative genomics and taxonomic characterization of three novel marine species of genus Marivirga.</title>
        <authorList>
            <person name="Muhammad N."/>
            <person name="Kim S.-G."/>
        </authorList>
    </citation>
    <scope>NUCLEOTIDE SEQUENCE</scope>
    <source>
        <strain evidence="2">BKB1-2</strain>
    </source>
</reference>
<organism evidence="2">
    <name type="scientific">Marivirga arenosa</name>
    <dbReference type="NCBI Taxonomy" id="3059076"/>
    <lineage>
        <taxon>Bacteria</taxon>
        <taxon>Pseudomonadati</taxon>
        <taxon>Bacteroidota</taxon>
        <taxon>Cytophagia</taxon>
        <taxon>Cytophagales</taxon>
        <taxon>Marivirgaceae</taxon>
        <taxon>Marivirga</taxon>
    </lineage>
</organism>
<evidence type="ECO:0000313" key="2">
    <source>
        <dbReference type="EMBL" id="WKK82143.2"/>
    </source>
</evidence>
<name>A0AA49GJJ3_9BACT</name>
<dbReference type="InterPro" id="IPR005901">
    <property type="entry name" value="GLPGLI"/>
</dbReference>
<evidence type="ECO:0000256" key="1">
    <source>
        <dbReference type="SAM" id="SignalP"/>
    </source>
</evidence>
<sequence>MKYLILTLCGLFFYNVSNAQQFSGTATFKSSSQIELSLDSTAMSPQQMQALKQQLIKKMQKTYKLKFNAKESLWEQEESVDSGPAKASSGGMELAIMDGSSKDKMYRNLEAKEYRNSQEIMGKRFLIVDSLPNYEWEITDESKKIGDYNCQKAIYTRISDAKRFASGMDEMEVIKDTTKVEAWFTMDIPVAHGPVQYFGLPGLILELKSNGRHFICTEVSMNYKEVEEIKVPDQGKVVTNDEFESISEEKMKEMMQRYRGNGNDSNIEIVIGG</sequence>
<accession>A0AA49GJJ3</accession>